<keyword evidence="3" id="KW-1185">Reference proteome</keyword>
<gene>
    <name evidence="2" type="ORF">FO440_17430</name>
</gene>
<dbReference type="AlphaFoldDB" id="A0A556MI70"/>
<protein>
    <submittedName>
        <fullName evidence="2">Uncharacterized protein</fullName>
    </submittedName>
</protein>
<accession>A0A556MI70</accession>
<name>A0A556MI70_9SPHI</name>
<dbReference type="OrthoDB" id="1523672at2"/>
<sequence length="253" mass="28118">MKTLVIAVISLFNTTLLNAQDVLSGNKYSLRAPANIKIDGMLTEWNGKLKEYSSHTQFYYAVSNDDKYLYLTIQITKREIIDRIMNGGITLTVNKSGTRTDPNSIHVTYPVVDHPILTVRYAPDVKHGGTATVASLDSFVNEKNTQLAAKTKFIKVLGVKGVDSLISVYNKDGIKAASKFDKQLSLNYELAVSLADLDLDIKNPQKFSYQVMINEVMPIDMTAKDHKPGEIYVSVTLPGQTATDFWGEYTLAK</sequence>
<dbReference type="Proteomes" id="UP000318733">
    <property type="component" value="Unassembled WGS sequence"/>
</dbReference>
<organism evidence="2 3">
    <name type="scientific">Mucilaginibacter corticis</name>
    <dbReference type="NCBI Taxonomy" id="2597670"/>
    <lineage>
        <taxon>Bacteria</taxon>
        <taxon>Pseudomonadati</taxon>
        <taxon>Bacteroidota</taxon>
        <taxon>Sphingobacteriia</taxon>
        <taxon>Sphingobacteriales</taxon>
        <taxon>Sphingobacteriaceae</taxon>
        <taxon>Mucilaginibacter</taxon>
    </lineage>
</organism>
<comment type="caution">
    <text evidence="2">The sequence shown here is derived from an EMBL/GenBank/DDBJ whole genome shotgun (WGS) entry which is preliminary data.</text>
</comment>
<evidence type="ECO:0000313" key="3">
    <source>
        <dbReference type="Proteomes" id="UP000318733"/>
    </source>
</evidence>
<feature type="chain" id="PRO_5021965166" evidence="1">
    <location>
        <begin position="20"/>
        <end position="253"/>
    </location>
</feature>
<dbReference type="EMBL" id="VLPK01000003">
    <property type="protein sequence ID" value="TSJ39525.1"/>
    <property type="molecule type" value="Genomic_DNA"/>
</dbReference>
<evidence type="ECO:0000256" key="1">
    <source>
        <dbReference type="SAM" id="SignalP"/>
    </source>
</evidence>
<feature type="signal peptide" evidence="1">
    <location>
        <begin position="1"/>
        <end position="19"/>
    </location>
</feature>
<evidence type="ECO:0000313" key="2">
    <source>
        <dbReference type="EMBL" id="TSJ39525.1"/>
    </source>
</evidence>
<dbReference type="RefSeq" id="WP_144249562.1">
    <property type="nucleotide sequence ID" value="NZ_VLPK01000003.1"/>
</dbReference>
<reference evidence="2 3" key="1">
    <citation type="submission" date="2019-07" db="EMBL/GenBank/DDBJ databases">
        <authorList>
            <person name="Huq M.A."/>
        </authorList>
    </citation>
    <scope>NUCLEOTIDE SEQUENCE [LARGE SCALE GENOMIC DNA]</scope>
    <source>
        <strain evidence="2 3">MAH-19</strain>
    </source>
</reference>
<keyword evidence="1" id="KW-0732">Signal</keyword>
<proteinExistence type="predicted"/>